<dbReference type="InterPro" id="IPR017452">
    <property type="entry name" value="GPCR_Rhodpsn_7TM"/>
</dbReference>
<keyword evidence="3 9" id="KW-1133">Transmembrane helix</keyword>
<dbReference type="InterPro" id="IPR000276">
    <property type="entry name" value="GPCR_Rhodpsn"/>
</dbReference>
<evidence type="ECO:0000256" key="9">
    <source>
        <dbReference type="SAM" id="Phobius"/>
    </source>
</evidence>
<dbReference type="SUPFAM" id="SSF81321">
    <property type="entry name" value="Family A G protein-coupled receptor-like"/>
    <property type="match status" value="1"/>
</dbReference>
<dbReference type="Proteomes" id="UP001233172">
    <property type="component" value="Unassembled WGS sequence"/>
</dbReference>
<keyword evidence="4 8" id="KW-0297">G-protein coupled receptor</keyword>
<dbReference type="Pfam" id="PF00001">
    <property type="entry name" value="7tm_1"/>
    <property type="match status" value="1"/>
</dbReference>
<evidence type="ECO:0000256" key="2">
    <source>
        <dbReference type="ARBA" id="ARBA00022692"/>
    </source>
</evidence>
<dbReference type="GO" id="GO:0004930">
    <property type="term" value="F:G protein-coupled receptor activity"/>
    <property type="evidence" value="ECO:0007669"/>
    <property type="project" value="UniProtKB-KW"/>
</dbReference>
<name>A0AAD8BYF2_BIOPF</name>
<dbReference type="PRINTS" id="PR00237">
    <property type="entry name" value="GPCRRHODOPSN"/>
</dbReference>
<feature type="transmembrane region" description="Helical" evidence="9">
    <location>
        <begin position="187"/>
        <end position="207"/>
    </location>
</feature>
<dbReference type="EMBL" id="JASAOG010000023">
    <property type="protein sequence ID" value="KAK0062935.1"/>
    <property type="molecule type" value="Genomic_DNA"/>
</dbReference>
<dbReference type="PROSITE" id="PS50262">
    <property type="entry name" value="G_PROTEIN_RECEP_F1_2"/>
    <property type="match status" value="1"/>
</dbReference>
<dbReference type="AlphaFoldDB" id="A0AAD8BYF2"/>
<accession>A0AAD8BYF2</accession>
<evidence type="ECO:0000256" key="6">
    <source>
        <dbReference type="ARBA" id="ARBA00023170"/>
    </source>
</evidence>
<sequence length="460" mass="52465">MPIIVNSSSKSLDLADSMLNDTFSQASHANLSHLVELLNHQDNLTSANDGADIYDYDYDDSTGHLPLDDLVPNALGYGLTLVLGLTGNILVIVSVARYRRMHNVTNIFLLSLATADLLLVTTCVPVKFARFFTFTWQYGEVLCKFVHYLQNLTIICSVLNLTGLSLERYYAILHPMRAKYTCTVTMARRFVVLIWTMSIVMAIPILIGQRQVLVGKKIQGYWCVEEWSPLMAKIYNLYMILVVFVLPLGLMAYAYTCICRRLWQVQYQHSTMRAAQYHIRPERTVTPLPSPQYGNENRSFLRTSISIYGKRIGALNEDFTRKQSVQKLAYTLSQQQLAYTLSQKQLAYTLSQQQLAYTLSQQQLAYTLSQKQLAYTLSQQQLAYTLSQKQLAYTLSQKQLAYTLSQQQLAYTLSQQQLAYTLSQKQLAYTLSQQQLAYTLSQQQLAYTLSQKQLAYALSQ</sequence>
<evidence type="ECO:0000256" key="5">
    <source>
        <dbReference type="ARBA" id="ARBA00023136"/>
    </source>
</evidence>
<feature type="transmembrane region" description="Helical" evidence="9">
    <location>
        <begin position="74"/>
        <end position="95"/>
    </location>
</feature>
<dbReference type="PANTHER" id="PTHR45695:SF15">
    <property type="entry name" value="OPSIN RH2"/>
    <property type="match status" value="1"/>
</dbReference>
<evidence type="ECO:0000256" key="1">
    <source>
        <dbReference type="ARBA" id="ARBA00004141"/>
    </source>
</evidence>
<comment type="subcellular location">
    <subcellularLocation>
        <location evidence="1">Membrane</location>
        <topology evidence="1">Multi-pass membrane protein</topology>
    </subcellularLocation>
</comment>
<dbReference type="PANTHER" id="PTHR45695">
    <property type="entry name" value="LEUCOKININ RECEPTOR-RELATED"/>
    <property type="match status" value="1"/>
</dbReference>
<dbReference type="GO" id="GO:0005886">
    <property type="term" value="C:plasma membrane"/>
    <property type="evidence" value="ECO:0007669"/>
    <property type="project" value="TreeGrafter"/>
</dbReference>
<keyword evidence="2 8" id="KW-0812">Transmembrane</keyword>
<comment type="caution">
    <text evidence="11">The sequence shown here is derived from an EMBL/GenBank/DDBJ whole genome shotgun (WGS) entry which is preliminary data.</text>
</comment>
<evidence type="ECO:0000259" key="10">
    <source>
        <dbReference type="PROSITE" id="PS50262"/>
    </source>
</evidence>
<dbReference type="Gene3D" id="1.20.1070.10">
    <property type="entry name" value="Rhodopsin 7-helix transmembrane proteins"/>
    <property type="match status" value="1"/>
</dbReference>
<feature type="transmembrane region" description="Helical" evidence="9">
    <location>
        <begin position="107"/>
        <end position="128"/>
    </location>
</feature>
<proteinExistence type="inferred from homology"/>
<keyword evidence="12" id="KW-1185">Reference proteome</keyword>
<evidence type="ECO:0000256" key="8">
    <source>
        <dbReference type="RuleBase" id="RU000688"/>
    </source>
</evidence>
<feature type="domain" description="G-protein coupled receptors family 1 profile" evidence="10">
    <location>
        <begin position="87"/>
        <end position="276"/>
    </location>
</feature>
<keyword evidence="5 9" id="KW-0472">Membrane</keyword>
<reference evidence="11" key="1">
    <citation type="journal article" date="2023" name="PLoS Negl. Trop. Dis.">
        <title>A genome sequence for Biomphalaria pfeifferi, the major vector snail for the human-infecting parasite Schistosoma mansoni.</title>
        <authorList>
            <person name="Bu L."/>
            <person name="Lu L."/>
            <person name="Laidemitt M.R."/>
            <person name="Zhang S.M."/>
            <person name="Mutuku M."/>
            <person name="Mkoji G."/>
            <person name="Steinauer M."/>
            <person name="Loker E.S."/>
        </authorList>
    </citation>
    <scope>NUCLEOTIDE SEQUENCE</scope>
    <source>
        <strain evidence="11">KasaAsao</strain>
    </source>
</reference>
<evidence type="ECO:0000256" key="3">
    <source>
        <dbReference type="ARBA" id="ARBA00022989"/>
    </source>
</evidence>
<dbReference type="PROSITE" id="PS00237">
    <property type="entry name" value="G_PROTEIN_RECEP_F1_1"/>
    <property type="match status" value="1"/>
</dbReference>
<evidence type="ECO:0000313" key="12">
    <source>
        <dbReference type="Proteomes" id="UP001233172"/>
    </source>
</evidence>
<comment type="similarity">
    <text evidence="8">Belongs to the G-protein coupled receptor 1 family.</text>
</comment>
<evidence type="ECO:0000256" key="4">
    <source>
        <dbReference type="ARBA" id="ARBA00023040"/>
    </source>
</evidence>
<keyword evidence="6 8" id="KW-0675">Receptor</keyword>
<reference evidence="11" key="2">
    <citation type="submission" date="2023-04" db="EMBL/GenBank/DDBJ databases">
        <authorList>
            <person name="Bu L."/>
            <person name="Lu L."/>
            <person name="Laidemitt M.R."/>
            <person name="Zhang S.M."/>
            <person name="Mutuku M."/>
            <person name="Mkoji G."/>
            <person name="Steinauer M."/>
            <person name="Loker E.S."/>
        </authorList>
    </citation>
    <scope>NUCLEOTIDE SEQUENCE</scope>
    <source>
        <strain evidence="11">KasaAsao</strain>
        <tissue evidence="11">Whole Snail</tissue>
    </source>
</reference>
<gene>
    <name evidence="11" type="ORF">Bpfe_007655</name>
</gene>
<evidence type="ECO:0000313" key="11">
    <source>
        <dbReference type="EMBL" id="KAK0062935.1"/>
    </source>
</evidence>
<feature type="transmembrane region" description="Helical" evidence="9">
    <location>
        <begin position="148"/>
        <end position="166"/>
    </location>
</feature>
<feature type="transmembrane region" description="Helical" evidence="9">
    <location>
        <begin position="237"/>
        <end position="258"/>
    </location>
</feature>
<keyword evidence="7 8" id="KW-0807">Transducer</keyword>
<organism evidence="11 12">
    <name type="scientific">Biomphalaria pfeifferi</name>
    <name type="common">Bloodfluke planorb</name>
    <name type="synonym">Freshwater snail</name>
    <dbReference type="NCBI Taxonomy" id="112525"/>
    <lineage>
        <taxon>Eukaryota</taxon>
        <taxon>Metazoa</taxon>
        <taxon>Spiralia</taxon>
        <taxon>Lophotrochozoa</taxon>
        <taxon>Mollusca</taxon>
        <taxon>Gastropoda</taxon>
        <taxon>Heterobranchia</taxon>
        <taxon>Euthyneura</taxon>
        <taxon>Panpulmonata</taxon>
        <taxon>Hygrophila</taxon>
        <taxon>Lymnaeoidea</taxon>
        <taxon>Planorbidae</taxon>
        <taxon>Biomphalaria</taxon>
    </lineage>
</organism>
<protein>
    <submittedName>
        <fullName evidence="11">G-protein coupled receptor 54</fullName>
    </submittedName>
</protein>
<evidence type="ECO:0000256" key="7">
    <source>
        <dbReference type="ARBA" id="ARBA00023224"/>
    </source>
</evidence>